<keyword evidence="3" id="KW-0808">Transferase</keyword>
<comment type="catalytic activity">
    <reaction evidence="4">
        <text>a 2'-deoxyadenosine in DNA + S-adenosyl-L-methionine = an N(6)-methyl-2'-deoxyadenosine in DNA + S-adenosyl-L-homocysteine + H(+)</text>
        <dbReference type="Rhea" id="RHEA:15197"/>
        <dbReference type="Rhea" id="RHEA-COMP:12418"/>
        <dbReference type="Rhea" id="RHEA-COMP:12419"/>
        <dbReference type="ChEBI" id="CHEBI:15378"/>
        <dbReference type="ChEBI" id="CHEBI:57856"/>
        <dbReference type="ChEBI" id="CHEBI:59789"/>
        <dbReference type="ChEBI" id="CHEBI:90615"/>
        <dbReference type="ChEBI" id="CHEBI:90616"/>
        <dbReference type="EC" id="2.1.1.72"/>
    </reaction>
</comment>
<reference evidence="6 7" key="2">
    <citation type="submission" date="2009-03" db="EMBL/GenBank/DDBJ databases">
        <title>Draft genome sequence of Coprococcus comes (ATCC 27758).</title>
        <authorList>
            <person name="Sudarsanam P."/>
            <person name="Ley R."/>
            <person name="Guruge J."/>
            <person name="Turnbaugh P.J."/>
            <person name="Mahowald M."/>
            <person name="Liep D."/>
            <person name="Gordon J."/>
        </authorList>
    </citation>
    <scope>NUCLEOTIDE SEQUENCE [LARGE SCALE GENOMIC DNA]</scope>
    <source>
        <strain evidence="6 7">ATCC 27758</strain>
    </source>
</reference>
<dbReference type="HOGENOM" id="CLU_1674924_0_0_9"/>
<dbReference type="PANTHER" id="PTHR33841:SF1">
    <property type="entry name" value="DNA METHYLTRANSFERASE A"/>
    <property type="match status" value="1"/>
</dbReference>
<evidence type="ECO:0000256" key="4">
    <source>
        <dbReference type="ARBA" id="ARBA00047942"/>
    </source>
</evidence>
<evidence type="ECO:0000256" key="3">
    <source>
        <dbReference type="ARBA" id="ARBA00022679"/>
    </source>
</evidence>
<protein>
    <recommendedName>
        <fullName evidence="1">site-specific DNA-methyltransferase (adenine-specific)</fullName>
        <ecNumber evidence="1">2.1.1.72</ecNumber>
    </recommendedName>
</protein>
<dbReference type="AlphaFoldDB" id="C0BB71"/>
<name>C0BB71_9FIRM</name>
<dbReference type="Proteomes" id="UP000003793">
    <property type="component" value="Unassembled WGS sequence"/>
</dbReference>
<reference evidence="6 7" key="1">
    <citation type="submission" date="2009-02" db="EMBL/GenBank/DDBJ databases">
        <authorList>
            <person name="Fulton L."/>
            <person name="Clifton S."/>
            <person name="Fulton B."/>
            <person name="Xu J."/>
            <person name="Minx P."/>
            <person name="Pepin K.H."/>
            <person name="Johnson M."/>
            <person name="Bhonagiri V."/>
            <person name="Nash W.E."/>
            <person name="Mardis E.R."/>
            <person name="Wilson R.K."/>
        </authorList>
    </citation>
    <scope>NUCLEOTIDE SEQUENCE [LARGE SCALE GENOMIC DNA]</scope>
    <source>
        <strain evidence="6 7">ATCC 27758</strain>
    </source>
</reference>
<dbReference type="PANTHER" id="PTHR33841">
    <property type="entry name" value="DNA METHYLTRANSFERASE YEEA-RELATED"/>
    <property type="match status" value="1"/>
</dbReference>
<organism evidence="6 7">
    <name type="scientific">Coprococcus comes ATCC 27758</name>
    <dbReference type="NCBI Taxonomy" id="470146"/>
    <lineage>
        <taxon>Bacteria</taxon>
        <taxon>Bacillati</taxon>
        <taxon>Bacillota</taxon>
        <taxon>Clostridia</taxon>
        <taxon>Lachnospirales</taxon>
        <taxon>Lachnospiraceae</taxon>
        <taxon>Coprococcus</taxon>
    </lineage>
</organism>
<proteinExistence type="predicted"/>
<dbReference type="GO" id="GO:0032259">
    <property type="term" value="P:methylation"/>
    <property type="evidence" value="ECO:0007669"/>
    <property type="project" value="UniProtKB-KW"/>
</dbReference>
<evidence type="ECO:0000313" key="7">
    <source>
        <dbReference type="Proteomes" id="UP000003793"/>
    </source>
</evidence>
<gene>
    <name evidence="6" type="ORF">COPCOM_02327</name>
</gene>
<dbReference type="InterPro" id="IPR050953">
    <property type="entry name" value="N4_N6_ade-DNA_methylase"/>
</dbReference>
<feature type="domain" description="TaqI-like C-terminal specificity" evidence="5">
    <location>
        <begin position="2"/>
        <end position="93"/>
    </location>
</feature>
<keyword evidence="2" id="KW-0489">Methyltransferase</keyword>
<accession>C0BB71</accession>
<dbReference type="GO" id="GO:0009007">
    <property type="term" value="F:site-specific DNA-methyltransferase (adenine-specific) activity"/>
    <property type="evidence" value="ECO:0007669"/>
    <property type="project" value="UniProtKB-EC"/>
</dbReference>
<sequence length="157" mass="18035">MFNPQNFQQVAPIEMYRAPEKLLYRFISSQLVFAYDDKQTLSLNSCNLVIPKLEGLHIKYILAILNSRVAQFIYKMEFHSVKVLRSHIENIPIPDVNAGMQNSIIQAVEPLINGLPPEGAQIAYEQLDQLIFKLFNLTSKEQDIIKHAVDGENKFLF</sequence>
<dbReference type="EMBL" id="ABVR01000041">
    <property type="protein sequence ID" value="EEG89345.1"/>
    <property type="molecule type" value="Genomic_DNA"/>
</dbReference>
<evidence type="ECO:0000259" key="5">
    <source>
        <dbReference type="Pfam" id="PF12950"/>
    </source>
</evidence>
<dbReference type="InterPro" id="IPR025931">
    <property type="entry name" value="TaqI_C"/>
</dbReference>
<dbReference type="REBASE" id="21606">
    <property type="entry name" value="M.CcoMORF2327P"/>
</dbReference>
<dbReference type="EC" id="2.1.1.72" evidence="1"/>
<evidence type="ECO:0000256" key="2">
    <source>
        <dbReference type="ARBA" id="ARBA00022603"/>
    </source>
</evidence>
<dbReference type="Pfam" id="PF12950">
    <property type="entry name" value="TaqI_C"/>
    <property type="match status" value="1"/>
</dbReference>
<comment type="caution">
    <text evidence="6">The sequence shown here is derived from an EMBL/GenBank/DDBJ whole genome shotgun (WGS) entry which is preliminary data.</text>
</comment>
<evidence type="ECO:0000256" key="1">
    <source>
        <dbReference type="ARBA" id="ARBA00011900"/>
    </source>
</evidence>
<evidence type="ECO:0000313" key="6">
    <source>
        <dbReference type="EMBL" id="EEG89345.1"/>
    </source>
</evidence>